<dbReference type="RefSeq" id="XP_040930148.1">
    <property type="nucleotide sequence ID" value="XM_041074214.1"/>
</dbReference>
<keyword evidence="2" id="KW-1185">Reference proteome</keyword>
<gene>
    <name evidence="3" type="primary">LOC121203761</name>
</gene>
<dbReference type="InterPro" id="IPR032567">
    <property type="entry name" value="RTL1-rel"/>
</dbReference>
<evidence type="ECO:0008006" key="4">
    <source>
        <dbReference type="Google" id="ProtNLM"/>
    </source>
</evidence>
<dbReference type="PANTHER" id="PTHR15503">
    <property type="entry name" value="LDOC1 RELATED"/>
    <property type="match status" value="1"/>
</dbReference>
<reference evidence="3" key="2">
    <citation type="submission" date="2025-08" db="UniProtKB">
        <authorList>
            <consortium name="RefSeq"/>
        </authorList>
    </citation>
    <scope>IDENTIFICATION</scope>
</reference>
<dbReference type="SUPFAM" id="SSF50630">
    <property type="entry name" value="Acid proteases"/>
    <property type="match status" value="1"/>
</dbReference>
<dbReference type="PANTHER" id="PTHR15503:SF45">
    <property type="entry name" value="RNA-DIRECTED DNA POLYMERASE HOMOLOG"/>
    <property type="match status" value="1"/>
</dbReference>
<dbReference type="Pfam" id="PF08284">
    <property type="entry name" value="RVP_2"/>
    <property type="match status" value="1"/>
</dbReference>
<proteinExistence type="predicted"/>
<dbReference type="CDD" id="cd00303">
    <property type="entry name" value="retropepsin_like"/>
    <property type="match status" value="1"/>
</dbReference>
<dbReference type="Proteomes" id="UP000818029">
    <property type="component" value="Chromosome A07"/>
</dbReference>
<organism evidence="2 3">
    <name type="scientific">Gossypium hirsutum</name>
    <name type="common">Upland cotton</name>
    <name type="synonym">Gossypium mexicanum</name>
    <dbReference type="NCBI Taxonomy" id="3635"/>
    <lineage>
        <taxon>Eukaryota</taxon>
        <taxon>Viridiplantae</taxon>
        <taxon>Streptophyta</taxon>
        <taxon>Embryophyta</taxon>
        <taxon>Tracheophyta</taxon>
        <taxon>Spermatophyta</taxon>
        <taxon>Magnoliopsida</taxon>
        <taxon>eudicotyledons</taxon>
        <taxon>Gunneridae</taxon>
        <taxon>Pentapetalae</taxon>
        <taxon>rosids</taxon>
        <taxon>malvids</taxon>
        <taxon>Malvales</taxon>
        <taxon>Malvaceae</taxon>
        <taxon>Malvoideae</taxon>
        <taxon>Gossypium</taxon>
    </lineage>
</organism>
<dbReference type="InterPro" id="IPR021109">
    <property type="entry name" value="Peptidase_aspartic_dom_sf"/>
</dbReference>
<reference evidence="2" key="1">
    <citation type="journal article" date="2020" name="Nat. Genet.">
        <title>Genomic diversifications of five Gossypium allopolyploid species and their impact on cotton improvement.</title>
        <authorList>
            <person name="Chen Z.J."/>
            <person name="Sreedasyam A."/>
            <person name="Ando A."/>
            <person name="Song Q."/>
            <person name="De Santiago L.M."/>
            <person name="Hulse-Kemp A.M."/>
            <person name="Ding M."/>
            <person name="Ye W."/>
            <person name="Kirkbride R.C."/>
            <person name="Jenkins J."/>
            <person name="Plott C."/>
            <person name="Lovell J."/>
            <person name="Lin Y.M."/>
            <person name="Vaughn R."/>
            <person name="Liu B."/>
            <person name="Simpson S."/>
            <person name="Scheffler B.E."/>
            <person name="Wen L."/>
            <person name="Saski C.A."/>
            <person name="Grover C.E."/>
            <person name="Hu G."/>
            <person name="Conover J.L."/>
            <person name="Carlson J.W."/>
            <person name="Shu S."/>
            <person name="Boston L.B."/>
            <person name="Williams M."/>
            <person name="Peterson D.G."/>
            <person name="McGee K."/>
            <person name="Jones D.C."/>
            <person name="Wendel J.F."/>
            <person name="Stelly D.M."/>
            <person name="Grimwood J."/>
            <person name="Schmutz J."/>
        </authorList>
    </citation>
    <scope>NUCLEOTIDE SEQUENCE [LARGE SCALE GENOMIC DNA]</scope>
    <source>
        <strain evidence="2">cv. TM-1</strain>
    </source>
</reference>
<name>A0ABM2YKI0_GOSHI</name>
<evidence type="ECO:0000256" key="1">
    <source>
        <dbReference type="SAM" id="MobiDB-lite"/>
    </source>
</evidence>
<accession>A0ABM2YKI0</accession>
<feature type="region of interest" description="Disordered" evidence="1">
    <location>
        <begin position="112"/>
        <end position="143"/>
    </location>
</feature>
<sequence length="381" mass="42940">MDEWFEDYLRNCPNIPKPPPPIARSEEEMPQGMAPVRIGKALVDKLRKYEVEEFRAKIDDDAEQAEFWLENTVRVLDELSCTLEECLKCVVSLLKDTTYHWWKTASSVTYTVPTKKSRSHQERSNSSVGYSGKARSSKRPNQRSFSPMIVSVESVGNQKLRCNSCKPPGYPRSSRGGRSVAKDSTTRSEARALARTYAICAREEASAPDVITGTFSLHNVHVIALIDLGSTHSYICMKLEFSMNMSVEPTEFVIKVLNPLGKSILVDKVCKNCALTIQSHCFLANLMLLPFDEFDVILGMDWLDVHDVITNCGSKYMRKGYEAYLAFVLNSKESELKIELVPIVREYPDVFSEELPGLPIVREVEFGIELVPRTTPISIAP</sequence>
<dbReference type="GeneID" id="121203761"/>
<protein>
    <recommendedName>
        <fullName evidence="4">Gag-Pol polyprotein</fullName>
    </recommendedName>
</protein>
<dbReference type="Gene3D" id="2.40.70.10">
    <property type="entry name" value="Acid Proteases"/>
    <property type="match status" value="1"/>
</dbReference>
<evidence type="ECO:0000313" key="3">
    <source>
        <dbReference type="RefSeq" id="XP_040930148.1"/>
    </source>
</evidence>
<evidence type="ECO:0000313" key="2">
    <source>
        <dbReference type="Proteomes" id="UP000818029"/>
    </source>
</evidence>
<feature type="region of interest" description="Disordered" evidence="1">
    <location>
        <begin position="164"/>
        <end position="187"/>
    </location>
</feature>